<keyword evidence="1" id="KW-0732">Signal</keyword>
<feature type="signal peptide" evidence="1">
    <location>
        <begin position="1"/>
        <end position="17"/>
    </location>
</feature>
<name>C0PD29_MAIZE</name>
<evidence type="ECO:0000256" key="1">
    <source>
        <dbReference type="SAM" id="SignalP"/>
    </source>
</evidence>
<reference evidence="2" key="1">
    <citation type="journal article" date="2009" name="PLoS Genet.">
        <title>Sequencing, mapping, and analysis of 27,455 maize full-length cDNAs.</title>
        <authorList>
            <person name="Soderlund C."/>
            <person name="Descour A."/>
            <person name="Kudrna D."/>
            <person name="Bomhoff M."/>
            <person name="Boyd L."/>
            <person name="Currie J."/>
            <person name="Angelova A."/>
            <person name="Collura K."/>
            <person name="Wissotski M."/>
            <person name="Ashley E."/>
            <person name="Morrow D."/>
            <person name="Fernandes J."/>
            <person name="Walbot V."/>
            <person name="Yu Y."/>
        </authorList>
    </citation>
    <scope>NUCLEOTIDE SEQUENCE</scope>
    <source>
        <strain evidence="2">B73</strain>
    </source>
</reference>
<feature type="chain" id="PRO_5010109499" evidence="1">
    <location>
        <begin position="18"/>
        <end position="79"/>
    </location>
</feature>
<dbReference type="EMBL" id="BT066198">
    <property type="protein sequence ID" value="ACN32074.1"/>
    <property type="molecule type" value="mRNA"/>
</dbReference>
<dbReference type="AlphaFoldDB" id="C0PD29"/>
<dbReference type="HOGENOM" id="CLU_197038_0_0_1"/>
<sequence>MFHHVLFVLLSATFVLAFGEGSCLGSQRGSCCSASSSWRSSNVAAKASQETINSMKRSIEENNLLHQLLSFNRGQVPPS</sequence>
<evidence type="ECO:0000313" key="2">
    <source>
        <dbReference type="EMBL" id="ACN32074.1"/>
    </source>
</evidence>
<protein>
    <submittedName>
        <fullName evidence="2">Uncharacterized protein</fullName>
    </submittedName>
</protein>
<organism evidence="2">
    <name type="scientific">Zea mays</name>
    <name type="common">Maize</name>
    <dbReference type="NCBI Taxonomy" id="4577"/>
    <lineage>
        <taxon>Eukaryota</taxon>
        <taxon>Viridiplantae</taxon>
        <taxon>Streptophyta</taxon>
        <taxon>Embryophyta</taxon>
        <taxon>Tracheophyta</taxon>
        <taxon>Spermatophyta</taxon>
        <taxon>Magnoliopsida</taxon>
        <taxon>Liliopsida</taxon>
        <taxon>Poales</taxon>
        <taxon>Poaceae</taxon>
        <taxon>PACMAD clade</taxon>
        <taxon>Panicoideae</taxon>
        <taxon>Andropogonodae</taxon>
        <taxon>Andropogoneae</taxon>
        <taxon>Tripsacinae</taxon>
        <taxon>Zea</taxon>
    </lineage>
</organism>
<dbReference type="EMBL" id="BT069353">
    <property type="protein sequence ID" value="ACN36250.1"/>
    <property type="molecule type" value="mRNA"/>
</dbReference>
<proteinExistence type="evidence at transcript level"/>
<accession>C0PD29</accession>